<evidence type="ECO:0000313" key="1">
    <source>
        <dbReference type="EMBL" id="GAA5066550.1"/>
    </source>
</evidence>
<dbReference type="RefSeq" id="WP_259546825.1">
    <property type="nucleotide sequence ID" value="NZ_BAABHW010000001.1"/>
</dbReference>
<dbReference type="SUPFAM" id="SSF56762">
    <property type="entry name" value="HydB/Nqo4-like"/>
    <property type="match status" value="1"/>
</dbReference>
<organism evidence="1 2">
    <name type="scientific">[Roseibacterium] beibuensis</name>
    <dbReference type="NCBI Taxonomy" id="1193142"/>
    <lineage>
        <taxon>Bacteria</taxon>
        <taxon>Pseudomonadati</taxon>
        <taxon>Pseudomonadota</taxon>
        <taxon>Alphaproteobacteria</taxon>
        <taxon>Rhodobacterales</taxon>
        <taxon>Roseobacteraceae</taxon>
        <taxon>Roseicyclus</taxon>
    </lineage>
</organism>
<name>A0ABP9KV52_9RHOB</name>
<dbReference type="EMBL" id="BAABHW010000001">
    <property type="protein sequence ID" value="GAA5066550.1"/>
    <property type="molecule type" value="Genomic_DNA"/>
</dbReference>
<reference evidence="2" key="1">
    <citation type="journal article" date="2019" name="Int. J. Syst. Evol. Microbiol.">
        <title>The Global Catalogue of Microorganisms (GCM) 10K type strain sequencing project: providing services to taxonomists for standard genome sequencing and annotation.</title>
        <authorList>
            <consortium name="The Broad Institute Genomics Platform"/>
            <consortium name="The Broad Institute Genome Sequencing Center for Infectious Disease"/>
            <person name="Wu L."/>
            <person name="Ma J."/>
        </authorList>
    </citation>
    <scope>NUCLEOTIDE SEQUENCE [LARGE SCALE GENOMIC DNA]</scope>
    <source>
        <strain evidence="2">JCM 18015</strain>
    </source>
</reference>
<evidence type="ECO:0000313" key="2">
    <source>
        <dbReference type="Proteomes" id="UP001499910"/>
    </source>
</evidence>
<dbReference type="Proteomes" id="UP001499910">
    <property type="component" value="Unassembled WGS sequence"/>
</dbReference>
<gene>
    <name evidence="1" type="ORF">GCM10023209_05300</name>
</gene>
<proteinExistence type="predicted"/>
<keyword evidence="2" id="KW-1185">Reference proteome</keyword>
<accession>A0ABP9KV52</accession>
<protein>
    <submittedName>
        <fullName evidence="1">HupK protein</fullName>
    </submittedName>
</protein>
<dbReference type="InterPro" id="IPR029014">
    <property type="entry name" value="NiFe-Hase_large"/>
</dbReference>
<dbReference type="Gene3D" id="1.10.645.10">
    <property type="entry name" value="Cytochrome-c3 Hydrogenase, chain B"/>
    <property type="match status" value="1"/>
</dbReference>
<comment type="caution">
    <text evidence="1">The sequence shown here is derived from an EMBL/GenBank/DDBJ whole genome shotgun (WGS) entry which is preliminary data.</text>
</comment>
<sequence length="299" mass="31673">MTVIARQTPLVAHAIPGLPVTQLVVGKRAKDVAELLPRVFNLCRTAQAVAARLALGLPAEDEDSQREGLRREILRDHLMRLMFVLPGRLGTGSHALPANWEADPVTVRTAVFGSGQRCPDTADDMNAFLASGQGIAPVLSAVAACFPDGIAAVDLPLVDDRTALEPDPVENTVAARHSDHPALSAIANTHGRGPLWRSAARLFDIDACLTGTLPAPRIIEPGAALVPAARGTYSVRARVCDGSVTEFSRVTPTDHLLSPCGLLERSLATLPADRSGLAPLLLEILDPCSPVRLEETQDA</sequence>